<evidence type="ECO:0000313" key="3">
    <source>
        <dbReference type="Proteomes" id="UP000091956"/>
    </source>
</evidence>
<dbReference type="PANTHER" id="PTHR37017">
    <property type="entry name" value="AB HYDROLASE-1 DOMAIN-CONTAINING PROTEIN-RELATED"/>
    <property type="match status" value="1"/>
</dbReference>
<name>A0A1B8GLY7_9PEZI</name>
<dbReference type="OrthoDB" id="1263307at2759"/>
<reference evidence="2 3" key="1">
    <citation type="submission" date="2016-03" db="EMBL/GenBank/DDBJ databases">
        <title>Comparative genomics of Pseudogymnoascus destructans, the fungus causing white-nose syndrome of bats.</title>
        <authorList>
            <person name="Palmer J.M."/>
            <person name="Drees K.P."/>
            <person name="Foster J.T."/>
            <person name="Lindner D.L."/>
        </authorList>
    </citation>
    <scope>NUCLEOTIDE SEQUENCE [LARGE SCALE GENOMIC DNA]</scope>
    <source>
        <strain evidence="2 3">UAMH 10579</strain>
    </source>
</reference>
<evidence type="ECO:0000313" key="2">
    <source>
        <dbReference type="EMBL" id="OBT96845.1"/>
    </source>
</evidence>
<dbReference type="STRING" id="342668.A0A1B8GLY7"/>
<dbReference type="InterPro" id="IPR000073">
    <property type="entry name" value="AB_hydrolase_1"/>
</dbReference>
<protein>
    <recommendedName>
        <fullName evidence="1">AB hydrolase-1 domain-containing protein</fullName>
    </recommendedName>
</protein>
<dbReference type="AlphaFoldDB" id="A0A1B8GLY7"/>
<feature type="domain" description="AB hydrolase-1" evidence="1">
    <location>
        <begin position="6"/>
        <end position="225"/>
    </location>
</feature>
<dbReference type="InterPro" id="IPR029058">
    <property type="entry name" value="AB_hydrolase_fold"/>
</dbReference>
<organism evidence="2 3">
    <name type="scientific">Pseudogymnoascus verrucosus</name>
    <dbReference type="NCBI Taxonomy" id="342668"/>
    <lineage>
        <taxon>Eukaryota</taxon>
        <taxon>Fungi</taxon>
        <taxon>Dikarya</taxon>
        <taxon>Ascomycota</taxon>
        <taxon>Pezizomycotina</taxon>
        <taxon>Leotiomycetes</taxon>
        <taxon>Thelebolales</taxon>
        <taxon>Thelebolaceae</taxon>
        <taxon>Pseudogymnoascus</taxon>
    </lineage>
</organism>
<dbReference type="PANTHER" id="PTHR37017:SF11">
    <property type="entry name" value="ESTERASE_LIPASE_THIOESTERASE DOMAIN-CONTAINING PROTEIN"/>
    <property type="match status" value="1"/>
</dbReference>
<dbReference type="Proteomes" id="UP000091956">
    <property type="component" value="Unassembled WGS sequence"/>
</dbReference>
<proteinExistence type="predicted"/>
<reference evidence="3" key="2">
    <citation type="journal article" date="2018" name="Nat. Commun.">
        <title>Extreme sensitivity to ultraviolet light in the fungal pathogen causing white-nose syndrome of bats.</title>
        <authorList>
            <person name="Palmer J.M."/>
            <person name="Drees K.P."/>
            <person name="Foster J.T."/>
            <person name="Lindner D.L."/>
        </authorList>
    </citation>
    <scope>NUCLEOTIDE SEQUENCE [LARGE SCALE GENOMIC DNA]</scope>
    <source>
        <strain evidence="3">UAMH 10579</strain>
    </source>
</reference>
<dbReference type="Gene3D" id="3.40.50.1820">
    <property type="entry name" value="alpha/beta hydrolase"/>
    <property type="match status" value="1"/>
</dbReference>
<dbReference type="SUPFAM" id="SSF53474">
    <property type="entry name" value="alpha/beta-Hydrolases"/>
    <property type="match status" value="1"/>
</dbReference>
<dbReference type="RefSeq" id="XP_018130578.1">
    <property type="nucleotide sequence ID" value="XM_018274914.2"/>
</dbReference>
<sequence>MAKTSIIFVAGGWHTEFHLQPITPYLEAHGYRVVPVKLPTSGHHDPPPSIKANVTHIGAILQAEIDAGYSVCLVGHSVSGQSVALAANEFLASASAEQSARLVHIIFISCFLNAARATEGLTWFTIDFETMDATVASPYEVFYNGMSPEAAAPFVAALDANRAEMPPDVGDLWRTKVKGTYFLCRNDKAILPELQRLEAQDCGMEIVEIEMDHCPFVSQPGEFAEELHKAL</sequence>
<keyword evidence="3" id="KW-1185">Reference proteome</keyword>
<dbReference type="Pfam" id="PF12697">
    <property type="entry name" value="Abhydrolase_6"/>
    <property type="match status" value="1"/>
</dbReference>
<dbReference type="GeneID" id="28838836"/>
<accession>A0A1B8GLY7</accession>
<evidence type="ECO:0000259" key="1">
    <source>
        <dbReference type="Pfam" id="PF12697"/>
    </source>
</evidence>
<dbReference type="EMBL" id="KV460225">
    <property type="protein sequence ID" value="OBT96845.1"/>
    <property type="molecule type" value="Genomic_DNA"/>
</dbReference>
<gene>
    <name evidence="2" type="ORF">VE01_05450</name>
</gene>
<dbReference type="InterPro" id="IPR052897">
    <property type="entry name" value="Sec-Metab_Biosynth_Hydrolase"/>
</dbReference>